<evidence type="ECO:0000313" key="2">
    <source>
        <dbReference type="EMBL" id="ELA47550.1"/>
    </source>
</evidence>
<evidence type="ECO:0000256" key="1">
    <source>
        <dbReference type="SAM" id="Phobius"/>
    </source>
</evidence>
<dbReference type="Proteomes" id="UP000011081">
    <property type="component" value="Unassembled WGS sequence"/>
</dbReference>
<reference evidence="3" key="1">
    <citation type="submission" date="2011-03" db="EMBL/GenBank/DDBJ databases">
        <title>The genome sequence of Vavraia culicis strain floridensis.</title>
        <authorList>
            <consortium name="The Broad Institute Genome Sequencing Platform"/>
            <person name="Cuomo C."/>
            <person name="Becnel J."/>
            <person name="Sanscrainte N."/>
            <person name="Young S.K."/>
            <person name="Zeng Q."/>
            <person name="Gargeya S."/>
            <person name="Fitzgerald M."/>
            <person name="Haas B."/>
            <person name="Abouelleil A."/>
            <person name="Alvarado L."/>
            <person name="Arachchi H.M."/>
            <person name="Berlin A."/>
            <person name="Chapman S.B."/>
            <person name="Gearin G."/>
            <person name="Goldberg J."/>
            <person name="Griggs A."/>
            <person name="Gujja S."/>
            <person name="Hansen M."/>
            <person name="Heiman D."/>
            <person name="Howarth C."/>
            <person name="Larimer J."/>
            <person name="Lui A."/>
            <person name="MacDonald P.J.P."/>
            <person name="McCowen C."/>
            <person name="Montmayeur A."/>
            <person name="Murphy C."/>
            <person name="Neiman D."/>
            <person name="Pearson M."/>
            <person name="Priest M."/>
            <person name="Roberts A."/>
            <person name="Saif S."/>
            <person name="Shea T."/>
            <person name="Sisk P."/>
            <person name="Stolte C."/>
            <person name="Sykes S."/>
            <person name="Wortman J."/>
            <person name="Nusbaum C."/>
            <person name="Birren B."/>
        </authorList>
    </citation>
    <scope>NUCLEOTIDE SEQUENCE [LARGE SCALE GENOMIC DNA]</scope>
    <source>
        <strain evidence="3">floridensis</strain>
    </source>
</reference>
<organism evidence="2 3">
    <name type="scientific">Vavraia culicis (isolate floridensis)</name>
    <name type="common">Microsporidian parasite</name>
    <dbReference type="NCBI Taxonomy" id="948595"/>
    <lineage>
        <taxon>Eukaryota</taxon>
        <taxon>Fungi</taxon>
        <taxon>Fungi incertae sedis</taxon>
        <taxon>Microsporidia</taxon>
        <taxon>Pleistophoridae</taxon>
        <taxon>Vavraia</taxon>
    </lineage>
</organism>
<keyword evidence="1" id="KW-0472">Membrane</keyword>
<feature type="transmembrane region" description="Helical" evidence="1">
    <location>
        <begin position="96"/>
        <end position="117"/>
    </location>
</feature>
<feature type="transmembrane region" description="Helical" evidence="1">
    <location>
        <begin position="12"/>
        <end position="34"/>
    </location>
</feature>
<feature type="transmembrane region" description="Helical" evidence="1">
    <location>
        <begin position="72"/>
        <end position="90"/>
    </location>
</feature>
<keyword evidence="1" id="KW-0812">Transmembrane</keyword>
<dbReference type="HOGENOM" id="CLU_141794_0_0_1"/>
<dbReference type="VEuPathDB" id="MicrosporidiaDB:VCUG_00981"/>
<name>L2GWT4_VAVCU</name>
<gene>
    <name evidence="2" type="ORF">VCUG_00981</name>
</gene>
<sequence>MIPRAGSVVNSQIGFIYIFSFFTFLELAFFGLTVYFTTEVVTEYPFVVYGASLLLGNFFLMEAIIARNIYQMCIYPFIYTYTLTVNLANITHINNISFAFQLMLISVVAIHGVFFIMKFRDFFYEFSWYYYKKIGGRPEIIGKYLVLIRGE</sequence>
<dbReference type="RefSeq" id="XP_008074002.1">
    <property type="nucleotide sequence ID" value="XM_008075811.1"/>
</dbReference>
<proteinExistence type="predicted"/>
<accession>L2GWT4</accession>
<dbReference type="EMBL" id="GL877416">
    <property type="protein sequence ID" value="ELA47550.1"/>
    <property type="molecule type" value="Genomic_DNA"/>
</dbReference>
<keyword evidence="3" id="KW-1185">Reference proteome</keyword>
<feature type="transmembrane region" description="Helical" evidence="1">
    <location>
        <begin position="46"/>
        <end position="65"/>
    </location>
</feature>
<protein>
    <submittedName>
        <fullName evidence="2">Uncharacterized protein</fullName>
    </submittedName>
</protein>
<dbReference type="AlphaFoldDB" id="L2GWT4"/>
<evidence type="ECO:0000313" key="3">
    <source>
        <dbReference type="Proteomes" id="UP000011081"/>
    </source>
</evidence>
<keyword evidence="1" id="KW-1133">Transmembrane helix</keyword>
<dbReference type="InParanoid" id="L2GWT4"/>
<dbReference type="GeneID" id="19878864"/>